<keyword evidence="4" id="KW-0677">Repeat</keyword>
<evidence type="ECO:0000256" key="12">
    <source>
        <dbReference type="SAM" id="MobiDB-lite"/>
    </source>
</evidence>
<evidence type="ECO:0000313" key="14">
    <source>
        <dbReference type="EMBL" id="TSM68907.1"/>
    </source>
</evidence>
<keyword evidence="10" id="KW-0460">Magnesium</keyword>
<evidence type="ECO:0000256" key="11">
    <source>
        <dbReference type="PROSITE-ProRule" id="PRU00192"/>
    </source>
</evidence>
<dbReference type="Proteomes" id="UP000319801">
    <property type="component" value="Unassembled WGS sequence"/>
</dbReference>
<dbReference type="GO" id="GO:1903292">
    <property type="term" value="P:protein localization to Golgi membrane"/>
    <property type="evidence" value="ECO:0007669"/>
    <property type="project" value="UniProtKB-ARBA"/>
</dbReference>
<dbReference type="EMBL" id="VCAZ01000048">
    <property type="protein sequence ID" value="TSM68907.1"/>
    <property type="molecule type" value="Genomic_DNA"/>
</dbReference>
<dbReference type="GO" id="GO:0005525">
    <property type="term" value="F:GTP binding"/>
    <property type="evidence" value="ECO:0007669"/>
    <property type="project" value="UniProtKB-KW"/>
</dbReference>
<dbReference type="PROSITE" id="PS51216">
    <property type="entry name" value="NEBULIN"/>
    <property type="match status" value="105"/>
</dbReference>
<feature type="binding site" evidence="9">
    <location>
        <begin position="205"/>
        <end position="208"/>
    </location>
    <ligand>
        <name>GTP</name>
        <dbReference type="ChEBI" id="CHEBI:37565"/>
    </ligand>
</feature>
<evidence type="ECO:0000256" key="9">
    <source>
        <dbReference type="PIRSR" id="PIRSR606689-1"/>
    </source>
</evidence>
<dbReference type="GO" id="GO:0046872">
    <property type="term" value="F:metal ion binding"/>
    <property type="evidence" value="ECO:0007669"/>
    <property type="project" value="UniProtKB-KW"/>
</dbReference>
<comment type="caution">
    <text evidence="14">The sequence shown here is derived from an EMBL/GenBank/DDBJ whole genome shotgun (WGS) entry which is preliminary data.</text>
</comment>
<feature type="compositionally biased region" description="Basic and acidic residues" evidence="12">
    <location>
        <begin position="6299"/>
        <end position="6309"/>
    </location>
</feature>
<dbReference type="PRINTS" id="PR00510">
    <property type="entry name" value="NEBULIN"/>
</dbReference>
<evidence type="ECO:0000256" key="8">
    <source>
        <dbReference type="ARBA" id="ARBA00023288"/>
    </source>
</evidence>
<evidence type="ECO:0000313" key="15">
    <source>
        <dbReference type="Proteomes" id="UP000319801"/>
    </source>
</evidence>
<dbReference type="InterPro" id="IPR027417">
    <property type="entry name" value="P-loop_NTPase"/>
</dbReference>
<dbReference type="InterPro" id="IPR055297">
    <property type="entry name" value="NEBU/NEBL"/>
</dbReference>
<sequence>MCHDCNCNCDFEAECVYVVLSSGRVSLYFITASSAALTADWLNRSLSMRAKPGSAFDWRSDYNEPANISINCAKKRHPVNMGIIFTKLWRLFNHQEHKVIIVGLDNAGKTTILYQFSMNEVVHTSPTIGSNVEEIVVNNTHFLMWDIGGQESLRSSWNTYYTNTEFVIVVVDSTDRERISVTREELYRMLAHEDLKKAGLLVFANKQDVKGCMTVAEISQSLQLTSVKDHQWHIQACCALTGEGLCQGLEWMMSRLRFQKCLMMDTEEFEEEYEEEVVEEAGPGGLPVRKVRKRTKVDTSKFMTPYLAHSQKMLEQYSHNKYRETYEKNKGQPYIITADTPEMIRIKKAQEQLSEVKYRMEGLKAKTGSMYDGEAREVQHVKNVSDLVSKVLYRQKWDETKDRYLLPPDAPELVLAVKNAANMSKKLYTEDWDVEKTMYYPYSDSPELRRVAKAQEVLSDVKYKKGHDERKAKYTSLADPPEVELAKKNFANRSNLEYHKDYNKNVKGRWCETPYFDVAVGKMVMDNLSEKKYTADFENMKDQIYFMQTETPTYASNKKAGDAVSSVKYKKNYEKTKSESDYNVLPATENPLLRQLRYAGTILSDKVYKANYEKTKGFSINYCETPKFKLDSVIKKFSDMHYKDKYENEIKGHYIGSYEDIYMLHCKGVEELKSEKNYKSDYDEMKTRCFFPQTITPEYDAIKKVEQCKDKVYRQHPDKVKFTQVTDSPVLVQSAINAKQLSDLNYKAKYEEEKFKCYLPPDYPFFIQSRTCYKFDWEKTKAKKFEVKGDAIPILAARAHTNIISDAKYKKDYEKTKGHMVGALSIKDDPKIMHSVHVAKIQSEREYKKDYEKLKTKYHAPLDMMLVTLAKKSQAIASMSGYRNIINRYFLPYDSVALELAKKSNILQSDNEYKSEYNNYTKGTPWIPYGSLDVEKAKKAGEILCEKKYRQRPDTVPFTAIDDHPIMLQCKLNQQLRSDLHYKKGLEEIHQKYSLPPDVPELIQAKCNAYNISKKNYKLDFEDLISKGYDLKADAIPIRAAKTARHAVSDVQYKKEYVKNRGHHVGFRSLQDDPLLVHYMQVAKMQSEKNYKKDYHKAKLKYHTPVDMWSVVQAKNSSKVQTYAGYRQPINQYTLLPDSVNLELARNMNILSSDNAYKADYEASVKGIGWIPIGSLDVEKAKTAANALNEKKYRQHPDTIKFTSVTDSPVMEQAKLNAQQLSDRLYKASGEKFMHTYHLPADSPEFLQAKYNAVNISNTYYKFAHKQDLLKGHQMKQDAISVIAAKSSRDIASDLAYQKAKGHHVGIRNIKDDPLLVHYMQVAKMQSDRNYKKDYNKAKLKFHSPVDMLSVVQAKNASKVQTYAGYKQPINQYTLLPDAMHIGLARNMMEIQSDVVYKSEYNNVYKGAGWVPLGSLEVEKAKAAKAALDEKNYRVHPGSLKFTSLTDQMNMVLAMNNTKQMHPSAYKASGEMYMHTYHLPADSPQFIQAKFNAQTMSESQYKAQWLVDIAKGYDIKTDAISIVAAKQGRHIASNFQYKKDYEKSRGHHIGCRSIQDDPLLVHYMGVAKLQSDRNYKKDYHKAKLKFHSPVDMLSVVQAKNASKVQTYAGYKQLIHQYTLLPDAMQLELARNMNICSSDVEYKSDYNNSLKGLGWIPIGSLAVETAKKAYTAAWEKDKVKIHVMPDSPEFVLAKANAVNVSQKLYKAGLEELNKKGYDLKADAISILAAKSGRDIASNYKYKLAYEKARGHHVGFRSLQDDPLLVHYMEVARLQSEKNYKKDYHKAKLKFHSPVDMWSIVQAKQASAVQTYAGYKQHFPRYTVLPDAMNLELARNMQTIASDNIYKSEYNNYMKGMGWIPIGSLDVEKSKTATRIGSEKLYRTHPSKYSFTKDMSSMDLTLASANNQIMNKQSYTAAWDKDKTSIHIMPDAMDITLARQNKANYSEKLYKLANELAKKKGYDMRGDAISILAARASTTIASDYKYKTGYRKQVGHHIGALSIQDDPLLMLALNSAKIASDALYKKDFNKSKTKFHLPVDMLAFELAKKNQIQVNDANYRTYLHNWTCLPDSNDVVQARQTYDLQSDAVYRADLKWLKGLGWIPIGSLDVEKAKKAGEALSERKYRQPPSNFKFTSTTEDMPIVLAKANNNIMNKKAYVQAWDNEKSNIHIMPDAMDVVLAKQNKVNYSEKQYKLANELSKKKGYNLRGDAISIIAAKASRDIASNYKYKTGYRKQVGHHIGALSIQDDPLLMLALNSAKIASDALYKKDFNKSKTKFHLPVDMLAFELAKKCQVQVNDANYRTYLHNWTCLPDSNDVVQARQTYDLQSDAVYRADLKWLKGLGWIPIGSLDVEKAKKAGEALSERKYRQPPSNFKFTSTTEDMPIVLAKANNNIMNKKAYVQAWDNEKSNIHIMPDAMDVVLAKQNKVNYSEKQYKLANELSKKKGYDLRGDAISIIAAKASRDIASDYKYKTGYRKQVGHHIGALSVQDDPLLMLALNSAKIASDALYKKDFNKSKTKFHLPVDMLSFELAKKCQIQVNDANYRTYLHNWTCLPDSNDVVQARQTYDLQSDAVYRADLKWLKGLGWIPIGSLDVEKAKKAGEALSERKYRQPPSNFKFTSTTEDMPIVLAKANNNIMNKRSYIQAWESDKTKIHIMPDAMEVLHAKQNKINYSEKLYKLANEEAKKKGYDLRGDAISIKAAKASRDIISDYKYKTGYRKQVGHHIGALSIQDDPLLMLALNSAKIASDALYKKDFNKSKTKFHLPVDMLAFELAKKCQIQVNDANYRTYLHNWTCLPDSNDVVQARHNYDLQSNAVYRADLKWLQGIGWIPIGSLDVEKAKKAGEALSERKYRQHPSNFRHTSTTEDMPMILAKTNNEIMNKKNYIAAWESDKTKIHIMPDTMEVLLAKQNKVNYSLKQYSLANEESKKKGYDMRSDAILIRAAKASRDIISDYKYKTGYRKQVGHHIGALSVRDDPLLMLALNSAKIASDVLYKKDFNKSKTKFHLPVDMLAFELAKKNQIQVNDANYRTYLHNWTCLPDSNDVVQARQTYDLQSDVVYKSDLKWLQGIGWIPIGSLEVEKVKKAGEALSERKYRQHPSNFRHTSTTEDMPIVLAKANATIGNKKLYTEAWEKDKSNIHVMPDAMDILLAKQNNINYSEKRYKLDNEESKKKGYDLRSDAIAIKAAKSSRDIISEYKYKTGYRKQVGHHIGARCVQDDPLMMLAINSARIASDALYKKDFNKSKTKFHLPVDMLSLELAKKCQIQVNDFNYRTSLHNWTCLPDSNDVVQARKVYDLRSDAVYKADLEDLKGIGWVPIGSLDVLKAKKASEILSDRLYKQKPDTLKYTQDMQSMPMVLAKTNADIMNQRQYISAWEADKVKIHVNPDTPEILLSKANAIINSRKLYRQGMEDSFRKGYDLKSDAVSIKAAKASREIISDYKYKTGYRKQVGHHIGARSVQDDPLMMLAINSAKIASDALYKKDFNKSKTKFHLPVDMLSLELAKKCQIQVNDFNYRTSLHNWTCLPDSNDVVQARKVYDLRSDAVYKADMEWIKGTGWIPIGSLDVEKVKKAGAILSERKYRQHPSNFKFTSTTDSVPMALAQANAKVMNQRAYVEAWNQEKLNVHIMPDTPEIILGRQNKLNNSNKYYRQAYIDSLLKGYYLPKDAVAVKSAKASRDIISDYKYKTGYRQQQGHHIGARCVQDDPLMMLAINSAKIASDALYKKDFNKSKTKFHLPVDMLSLELAKKCQIQVNDFNYRTSLHNWTCLPDSNDVVQARKVYDLRSDAVYKADLEWLRGCGWMPQGSVEVLKVQNAQKILNDKLYKQHPSTVPFTSAVDLPSIVLAKQNAVILSDRKYREAWDNDKTTIHMQPDTPAIVLSRANAIAVSNRLYTKDWDLQKAKAYQIKEDAVAVLKARASRDIASDYKYKTGYRRQVGHHIGARSVQDDPLIMLAINSAKIASDALYKKDFNKSKTKFHLPADMLSLELAKKCQIQVNDFNYRTYLHNWTCLPDSNDVVQARKVYDLRSDAVYRADLEWLKGCGWSPHESVEVMKVKNAQRILAERGYRVKLDEQKYTIPIDRVDMVCAKNAANVLNEASYREAWHNDKIKYTMLDTPVLATAREVAKNLHPQLYTKAWDKTKAKSYFMPGDAVPIKQCISTTKVQSNYKYKEGYRKDLGHHIGARSVQDDPLIMLAIHSAKIASDALYKKDFNKSKTKFNLPVDMLAFELAKKCQIQVNDDNYRTYLHNWTCLPDQNDVIQARKAYDLASDNIYKTDLEWIRGCGWVAADSVDHVKVRKAQEILNDRMYKKDAKDNFAKFTNIVDRPEVLLAKVNAFNLSDLKYKESFNLEKGHYIGSDDTPQLAHSREAAKIISEKLYKLGWDEAKATGYQLNHEYLPLVSAKKVGSIVSEAKYHDAHEKAKGHYLANTLVDFPAVVHSSQMEKMKNMRTYQKDYHTSKTKLHIPHDMISHVVAKKCQAILSDVLYRSYLHQWTCHPEQNDAIRARKANEILSDVFYKDDLNWMKGIGCYAWDTPEIVRAKKSYELQSDIKYKAEGKKEFNNYSIVTDTPVYVTAILGHTWASELNYREAYHKEKHLYTTVLDTYDYARCYNLKQLYSSKTYSALWDRIKAKSYTIPIDANALVHAKQQKVLLSKVKYKEDYEKFKSLYSLPKCLEDDPATARCIKAGKLNLDRLYKDKWEKTKAKIHIPPDMLDVVAARNTQKMISEVDYRKYLHQWICLPDMQVYVHARKVNEQLSDNLYRAKGVEHFKNFSVVTDTPVYETCKQSAHNLSDLNYHHDYVTNVRGKNTAPATTVDTERARLANYIQSDHIYKEASKSNMSTGYSLPFDTPLALQAKANNVITSNVKYKEAYENTKARSYKLDPNGVNFVTIRKANQVTNQRLYRALYEKEKDKVHSVYDTPEIKQVKATQEAISDVCYKEKYYNSRGTLLPMPFTPQLMHCAHVNQINSDLKYKEDLQWLRGIGCFMFDSPEMVRIREINKFRTSYDIDAKKNFSNFSVVLDTPEYKRVSELKTHLSERVYKAAGNIQRTQCSTTGDAMEFKRAKWAQTLTNKWLYTDLASKERAFYTPELHTPLLDHARSMKVVYSENKYKEQYEKMKHKYTPVHDTPILIRAKKSYLNSSDLRYKETFELAKGHYHTTKDALDIICAKRVRDDISEVKYREKYINSLGTWKSIPDRPEFFHSKVVRDCISDYKYKEDLDWIKGVGCFVWDTPLLKQAEHNKALYSERLYKASYEKTKCNFKYTCDTPFFQAVKNASALSNDRSYRASYEKTKDKYTIVVDDPRNLLAKEVNNMSQFKYRIRAKELLKSGCNELRRPDLLTAIYNTGMWSKWKYRSQYERLKSKYTSVLETPEHQVHKLRKQISDKIYTMEYNKNKAKGYTLGHDTPLNLHMKKVKEITSNLKYKEVYEKNKAQINIAPDAFDIRAAKEAYKNISNLDYKKKYEATKNKWIWTVDRPDFVHAAKINYQQSDVEYKYDKEMLKGCVMPVTDDKYTLLAKQNTELSSDIKYKQKYEEARGHYHVVHDTPQILHAKSVSGLVSESKYKLESKKAQQSGSFTTLPETRDTAHSKAMTKITSSKVYKQKFEKDKGKSIYNNMTVPPDVKHAMDVAKSQSNINYKQEAKAKLHYTPVADRPDILKATQAAKLISEVGYRDKARQEASRGGSLVNRPDINLATEVSKLTSLEEAKPSLHGAASYDTPQMRHIKKMSALTSDVKYKEKFDKEMKGKRPQYDLKNSKIYQTLKDANTLASEVKYKGDLKKIHKPVTDMSESLAMQHNLSTSKLASSVKYKEKYERERGKAMLDFETPTYVSAKEAQHMQSQKDYKKDFEESMKGRNLSGLEVTPAMLHVRHATKIASEKEYRKDLEEGVKGKGLTVLEETPELLRAKNATQILNEREYKKALEQEIKGKGMLALANDTPDFMRARNATEILSQSKYKHNAEQDRASYTTVIDTPDIIHAQQIRNIVSQKKYKEEAEKTMSHYNAVLDTPEMQRVRENQRNFSTIHYKVDVGEGIAIAETPEMERVKRNQQTISTIRYKEDLGSGTAISETPEMERVKRNQENISMIKYKDMLGQGTAISDLPEVKRVRETQKHISSVVETTQSIFGSVFICMKAYTTFISSILSVLYSDSFRKQVQGKAAFVLDTPEMRRVKQTQRIISGVQYHQDFEKSKGSFTPTTTDLVTERVKKNTQDFSDISYRGIQRRVVEMERRRAIEHDQETITDLRVWRTNPGSVFDYDPAEDNIQSRSLHMMSVQAQRRSKEHSRSTSAMSGLGEEKSEPSESVDHHMSVYSNGFQTHTTGYQQAKTVELQQRSSSVVTQQTTVSSVPSHPSTTGKTVRAMYDYAAADNDEVSFKDGDVIVNVQSIDEGWMYGTVQRTGKTGMLPANYVEAV</sequence>
<evidence type="ECO:0000256" key="6">
    <source>
        <dbReference type="ARBA" id="ARBA00023134"/>
    </source>
</evidence>
<dbReference type="GO" id="GO:0071691">
    <property type="term" value="P:cardiac muscle thin filament assembly"/>
    <property type="evidence" value="ECO:0007669"/>
    <property type="project" value="TreeGrafter"/>
</dbReference>
<dbReference type="SMART" id="SM00178">
    <property type="entry name" value="SAR"/>
    <property type="match status" value="1"/>
</dbReference>
<dbReference type="InterPro" id="IPR013998">
    <property type="entry name" value="Nebulin-like"/>
</dbReference>
<keyword evidence="15" id="KW-1185">Reference proteome</keyword>
<feature type="binding site" evidence="9">
    <location>
        <position position="149"/>
    </location>
    <ligand>
        <name>GTP</name>
        <dbReference type="ChEBI" id="CHEBI:37565"/>
    </ligand>
</feature>
<dbReference type="InterPro" id="IPR000900">
    <property type="entry name" value="Nebulin_repeat"/>
</dbReference>
<feature type="domain" description="SH3" evidence="13">
    <location>
        <begin position="6358"/>
        <end position="6417"/>
    </location>
</feature>
<reference evidence="14 15" key="1">
    <citation type="journal article" date="2019" name="Genome Biol. Evol.">
        <title>Whole-Genome Sequencing of the Giant Devil Catfish, Bagarius yarrelli.</title>
        <authorList>
            <person name="Jiang W."/>
            <person name="Lv Y."/>
            <person name="Cheng L."/>
            <person name="Yang K."/>
            <person name="Chao B."/>
            <person name="Wang X."/>
            <person name="Li Y."/>
            <person name="Pan X."/>
            <person name="You X."/>
            <person name="Zhang Y."/>
            <person name="Yang J."/>
            <person name="Li J."/>
            <person name="Zhang X."/>
            <person name="Liu S."/>
            <person name="Sun C."/>
            <person name="Yang J."/>
            <person name="Shi Q."/>
        </authorList>
    </citation>
    <scope>NUCLEOTIDE SEQUENCE [LARGE SCALE GENOMIC DNA]</scope>
    <source>
        <strain evidence="14">JWS20170419001</strain>
        <tissue evidence="14">Muscle</tissue>
    </source>
</reference>
<dbReference type="InterPro" id="IPR006689">
    <property type="entry name" value="Small_GTPase_ARF/SAR"/>
</dbReference>
<feature type="region of interest" description="Disordered" evidence="12">
    <location>
        <begin position="6278"/>
        <end position="6309"/>
    </location>
</feature>
<proteinExistence type="inferred from homology"/>
<dbReference type="InterPro" id="IPR005225">
    <property type="entry name" value="Small_GTP-bd"/>
</dbReference>
<dbReference type="SMART" id="SM00227">
    <property type="entry name" value="NEBU"/>
    <property type="match status" value="162"/>
</dbReference>
<feature type="binding site" evidence="9">
    <location>
        <begin position="103"/>
        <end position="110"/>
    </location>
    <ligand>
        <name>GTP</name>
        <dbReference type="ChEBI" id="CHEBI:37565"/>
    </ligand>
</feature>
<dbReference type="PROSITE" id="PS50002">
    <property type="entry name" value="SH3"/>
    <property type="match status" value="1"/>
</dbReference>
<evidence type="ECO:0000256" key="1">
    <source>
        <dbReference type="ARBA" id="ARBA00010290"/>
    </source>
</evidence>
<evidence type="ECO:0000256" key="2">
    <source>
        <dbReference type="ARBA" id="ARBA00022443"/>
    </source>
</evidence>
<accession>A0A556U4U7</accession>
<organism evidence="14 15">
    <name type="scientific">Bagarius yarrelli</name>
    <name type="common">Goonch</name>
    <name type="synonym">Bagrus yarrelli</name>
    <dbReference type="NCBI Taxonomy" id="175774"/>
    <lineage>
        <taxon>Eukaryota</taxon>
        <taxon>Metazoa</taxon>
        <taxon>Chordata</taxon>
        <taxon>Craniata</taxon>
        <taxon>Vertebrata</taxon>
        <taxon>Euteleostomi</taxon>
        <taxon>Actinopterygii</taxon>
        <taxon>Neopterygii</taxon>
        <taxon>Teleostei</taxon>
        <taxon>Ostariophysi</taxon>
        <taxon>Siluriformes</taxon>
        <taxon>Sisoridae</taxon>
        <taxon>Sisorinae</taxon>
        <taxon>Bagarius</taxon>
    </lineage>
</organism>
<keyword evidence="2 11" id="KW-0728">SH3 domain</keyword>
<dbReference type="GO" id="GO:0003924">
    <property type="term" value="F:GTPase activity"/>
    <property type="evidence" value="ECO:0007669"/>
    <property type="project" value="InterPro"/>
</dbReference>
<comment type="similarity">
    <text evidence="1">Belongs to the small GTPase superfamily. Arf family.</text>
</comment>
<keyword evidence="3" id="KW-0519">Myristate</keyword>
<dbReference type="SMART" id="SM00326">
    <property type="entry name" value="SH3"/>
    <property type="match status" value="1"/>
</dbReference>
<dbReference type="CDD" id="cd04153">
    <property type="entry name" value="Arl5_Arl8"/>
    <property type="match status" value="1"/>
</dbReference>
<dbReference type="SUPFAM" id="SSF50044">
    <property type="entry name" value="SH3-domain"/>
    <property type="match status" value="1"/>
</dbReference>
<dbReference type="FunFam" id="2.30.30.40:FF:000007">
    <property type="entry name" value="nebulin isoform X1"/>
    <property type="match status" value="1"/>
</dbReference>
<dbReference type="PROSITE" id="PS51417">
    <property type="entry name" value="ARF"/>
    <property type="match status" value="1"/>
</dbReference>
<dbReference type="GO" id="GO:0051015">
    <property type="term" value="F:actin filament binding"/>
    <property type="evidence" value="ECO:0007669"/>
    <property type="project" value="InterPro"/>
</dbReference>
<dbReference type="Gene3D" id="2.30.30.40">
    <property type="entry name" value="SH3 Domains"/>
    <property type="match status" value="1"/>
</dbReference>
<dbReference type="NCBIfam" id="TIGR00231">
    <property type="entry name" value="small_GTP"/>
    <property type="match status" value="1"/>
</dbReference>
<dbReference type="Pfam" id="PF00880">
    <property type="entry name" value="Nebulin"/>
    <property type="match status" value="59"/>
</dbReference>
<keyword evidence="5 9" id="KW-0547">Nucleotide-binding</keyword>
<protein>
    <submittedName>
        <fullName evidence="14">Nebulin</fullName>
    </submittedName>
</protein>
<keyword evidence="8" id="KW-0449">Lipoprotein</keyword>
<keyword evidence="10" id="KW-0479">Metal-binding</keyword>
<dbReference type="Pfam" id="PF14604">
    <property type="entry name" value="SH3_9"/>
    <property type="match status" value="1"/>
</dbReference>
<dbReference type="PANTHER" id="PTHR11039">
    <property type="entry name" value="NEBULIN"/>
    <property type="match status" value="1"/>
</dbReference>
<feature type="binding site" evidence="10">
    <location>
        <position position="110"/>
    </location>
    <ligand>
        <name>Mg(2+)</name>
        <dbReference type="ChEBI" id="CHEBI:18420"/>
    </ligand>
</feature>
<evidence type="ECO:0000256" key="7">
    <source>
        <dbReference type="ARBA" id="ARBA00023203"/>
    </source>
</evidence>
<dbReference type="PRINTS" id="PR00452">
    <property type="entry name" value="SH3DOMAIN"/>
</dbReference>
<evidence type="ECO:0000256" key="10">
    <source>
        <dbReference type="PIRSR" id="PIRSR606689-2"/>
    </source>
</evidence>
<dbReference type="GO" id="GO:0030018">
    <property type="term" value="C:Z disc"/>
    <property type="evidence" value="ECO:0007669"/>
    <property type="project" value="InterPro"/>
</dbReference>
<evidence type="ECO:0000256" key="4">
    <source>
        <dbReference type="ARBA" id="ARBA00022737"/>
    </source>
</evidence>
<dbReference type="InterPro" id="IPR036028">
    <property type="entry name" value="SH3-like_dom_sf"/>
</dbReference>
<name>A0A556U4U7_BAGYA</name>
<dbReference type="CDD" id="cd11933">
    <property type="entry name" value="SH3_Nebulin_C"/>
    <property type="match status" value="1"/>
</dbReference>
<evidence type="ECO:0000259" key="13">
    <source>
        <dbReference type="PROSITE" id="PS50002"/>
    </source>
</evidence>
<dbReference type="Pfam" id="PF00025">
    <property type="entry name" value="Arf"/>
    <property type="match status" value="1"/>
</dbReference>
<dbReference type="OrthoDB" id="10070368at2759"/>
<keyword evidence="7" id="KW-0009">Actin-binding</keyword>
<dbReference type="SUPFAM" id="SSF52540">
    <property type="entry name" value="P-loop containing nucleoside triphosphate hydrolases"/>
    <property type="match status" value="1"/>
</dbReference>
<dbReference type="FunFam" id="3.40.50.300:FF:000294">
    <property type="entry name" value="ADP-ribosylation factor-like protein 5A"/>
    <property type="match status" value="1"/>
</dbReference>
<dbReference type="InterPro" id="IPR035629">
    <property type="entry name" value="Nebulin_SH3"/>
</dbReference>
<dbReference type="SMART" id="SM00177">
    <property type="entry name" value="ARF"/>
    <property type="match status" value="1"/>
</dbReference>
<dbReference type="InterPro" id="IPR001452">
    <property type="entry name" value="SH3_domain"/>
</dbReference>
<keyword evidence="6 9" id="KW-0342">GTP-binding</keyword>
<evidence type="ECO:0000256" key="3">
    <source>
        <dbReference type="ARBA" id="ARBA00022707"/>
    </source>
</evidence>
<dbReference type="Gene3D" id="3.40.50.300">
    <property type="entry name" value="P-loop containing nucleotide triphosphate hydrolases"/>
    <property type="match status" value="1"/>
</dbReference>
<gene>
    <name evidence="14" type="ORF">Baya_8374</name>
</gene>
<dbReference type="PANTHER" id="PTHR11039:SF37">
    <property type="entry name" value="NEBULIN"/>
    <property type="match status" value="1"/>
</dbReference>
<evidence type="ECO:0000256" key="5">
    <source>
        <dbReference type="ARBA" id="ARBA00022741"/>
    </source>
</evidence>
<feature type="binding site" evidence="10">
    <location>
        <position position="127"/>
    </location>
    <ligand>
        <name>Mg(2+)</name>
        <dbReference type="ChEBI" id="CHEBI:18420"/>
    </ligand>
</feature>